<accession>A0ABD5IPW5</accession>
<keyword evidence="1" id="KW-0812">Transmembrane</keyword>
<feature type="transmembrane region" description="Helical" evidence="1">
    <location>
        <begin position="55"/>
        <end position="74"/>
    </location>
</feature>
<keyword evidence="1" id="KW-1133">Transmembrane helix</keyword>
<proteinExistence type="predicted"/>
<sequence>MAQTSFILSIIVLLIAIIGFLYTYSLGRRQKLQEQYDAPVNEKIQEHPYIRNPVLLAYVLAGLLALGMIIYLALNRG</sequence>
<reference evidence="3 5" key="2">
    <citation type="submission" date="2023-03" db="EMBL/GenBank/DDBJ databases">
        <title>Bacillus Genome Sequencing.</title>
        <authorList>
            <person name="Dunlap C."/>
        </authorList>
    </citation>
    <scope>NUCLEOTIDE SEQUENCE [LARGE SCALE GENOMIC DNA]</scope>
    <source>
        <strain evidence="3 5">NRS-38</strain>
    </source>
</reference>
<evidence type="ECO:0000313" key="3">
    <source>
        <dbReference type="EMBL" id="MED5050317.1"/>
    </source>
</evidence>
<comment type="caution">
    <text evidence="3">The sequence shown here is derived from an EMBL/GenBank/DDBJ whole genome shotgun (WGS) entry which is preliminary data.</text>
</comment>
<evidence type="ECO:0000256" key="1">
    <source>
        <dbReference type="SAM" id="Phobius"/>
    </source>
</evidence>
<organism evidence="3 5">
    <name type="scientific">Anoxybacteroides rupiense</name>
    <dbReference type="NCBI Taxonomy" id="311460"/>
    <lineage>
        <taxon>Bacteria</taxon>
        <taxon>Bacillati</taxon>
        <taxon>Bacillota</taxon>
        <taxon>Bacilli</taxon>
        <taxon>Bacillales</taxon>
        <taxon>Anoxybacillaceae</taxon>
        <taxon>Anoxybacteroides</taxon>
    </lineage>
</organism>
<evidence type="ECO:0000313" key="4">
    <source>
        <dbReference type="Proteomes" id="UP001213979"/>
    </source>
</evidence>
<evidence type="ECO:0000313" key="2">
    <source>
        <dbReference type="EMBL" id="MDE8564393.1"/>
    </source>
</evidence>
<protein>
    <submittedName>
        <fullName evidence="3">Uncharacterized protein</fullName>
    </submittedName>
</protein>
<dbReference type="EMBL" id="JAQOTG010000009">
    <property type="protein sequence ID" value="MDE8564393.1"/>
    <property type="molecule type" value="Genomic_DNA"/>
</dbReference>
<dbReference type="Proteomes" id="UP001339962">
    <property type="component" value="Unassembled WGS sequence"/>
</dbReference>
<name>A0ABD5IPW5_9BACL</name>
<dbReference type="EMBL" id="JARTLI010000002">
    <property type="protein sequence ID" value="MED5050317.1"/>
    <property type="molecule type" value="Genomic_DNA"/>
</dbReference>
<keyword evidence="1" id="KW-0472">Membrane</keyword>
<keyword evidence="4" id="KW-1185">Reference proteome</keyword>
<feature type="transmembrane region" description="Helical" evidence="1">
    <location>
        <begin position="6"/>
        <end position="24"/>
    </location>
</feature>
<dbReference type="Proteomes" id="UP001213979">
    <property type="component" value="Unassembled WGS sequence"/>
</dbReference>
<dbReference type="AlphaFoldDB" id="A0ABD5IPW5"/>
<reference evidence="2 4" key="1">
    <citation type="submission" date="2023-01" db="EMBL/GenBank/DDBJ databases">
        <title>Genome-based reclassification of Anoxybacillus geothermalis as a later heterotypic synonym of Anoxybacillus rupiensis.</title>
        <authorList>
            <person name="Inan Bektas K."/>
            <person name="Canakci S."/>
            <person name="Belduz A.A."/>
            <person name="Guler H.H."/>
        </authorList>
    </citation>
    <scope>NUCLEOTIDE SEQUENCE [LARGE SCALE GENOMIC DNA]</scope>
    <source>
        <strain evidence="2 4">DSM 17127</strain>
    </source>
</reference>
<evidence type="ECO:0000313" key="5">
    <source>
        <dbReference type="Proteomes" id="UP001339962"/>
    </source>
</evidence>
<dbReference type="RefSeq" id="WP_066147033.1">
    <property type="nucleotide sequence ID" value="NZ_JACIDF010000001.1"/>
</dbReference>
<gene>
    <name evidence="3" type="ORF">P9850_00350</name>
    <name evidence="2" type="ORF">PNH38_10945</name>
</gene>